<feature type="transmembrane region" description="Helical" evidence="1">
    <location>
        <begin position="21"/>
        <end position="39"/>
    </location>
</feature>
<dbReference type="AlphaFoldDB" id="A0A9I9EN10"/>
<keyword evidence="1" id="KW-0812">Transmembrane</keyword>
<evidence type="ECO:0000313" key="2">
    <source>
        <dbReference type="EnsemblPlants" id="MELO3C035740.2.1"/>
    </source>
</evidence>
<proteinExistence type="predicted"/>
<accession>A0A9I9EN10</accession>
<organism evidence="2">
    <name type="scientific">Cucumis melo</name>
    <name type="common">Muskmelon</name>
    <dbReference type="NCBI Taxonomy" id="3656"/>
    <lineage>
        <taxon>Eukaryota</taxon>
        <taxon>Viridiplantae</taxon>
        <taxon>Streptophyta</taxon>
        <taxon>Embryophyta</taxon>
        <taxon>Tracheophyta</taxon>
        <taxon>Spermatophyta</taxon>
        <taxon>Magnoliopsida</taxon>
        <taxon>eudicotyledons</taxon>
        <taxon>Gunneridae</taxon>
        <taxon>Pentapetalae</taxon>
        <taxon>rosids</taxon>
        <taxon>fabids</taxon>
        <taxon>Cucurbitales</taxon>
        <taxon>Cucurbitaceae</taxon>
        <taxon>Benincaseae</taxon>
        <taxon>Cucumis</taxon>
    </lineage>
</organism>
<keyword evidence="1" id="KW-1133">Transmembrane helix</keyword>
<reference evidence="2" key="1">
    <citation type="submission" date="2023-03" db="UniProtKB">
        <authorList>
            <consortium name="EnsemblPlants"/>
        </authorList>
    </citation>
    <scope>IDENTIFICATION</scope>
</reference>
<evidence type="ECO:0000256" key="1">
    <source>
        <dbReference type="SAM" id="Phobius"/>
    </source>
</evidence>
<sequence>MIKISHRKLKCPKNQKFCISLVIFLPMDFLTNFISTSFFQFHLEGLYLSLLSQSPQSLVWKICYFCSQSWVHVWSCVLPILTNPLRRQQMENEKPPLNPTTTYLPTHSPSQNCFKI</sequence>
<dbReference type="EnsemblPlants" id="MELO3C035740.2.1">
    <property type="protein sequence ID" value="MELO3C035740.2.1"/>
    <property type="gene ID" value="MELO3C035740.2"/>
</dbReference>
<feature type="transmembrane region" description="Helical" evidence="1">
    <location>
        <begin position="59"/>
        <end position="81"/>
    </location>
</feature>
<keyword evidence="1" id="KW-0472">Membrane</keyword>
<dbReference type="Gramene" id="MELO3C035740.2.1">
    <property type="protein sequence ID" value="MELO3C035740.2.1"/>
    <property type="gene ID" value="MELO3C035740.2"/>
</dbReference>
<name>A0A9I9EN10_CUCME</name>
<protein>
    <submittedName>
        <fullName evidence="2">Uncharacterized protein</fullName>
    </submittedName>
</protein>